<dbReference type="EMBL" id="JBHMQT010000006">
    <property type="protein sequence ID" value="MFC0861741.1"/>
    <property type="molecule type" value="Genomic_DNA"/>
</dbReference>
<comment type="caution">
    <text evidence="1">The sequence shown here is derived from an EMBL/GenBank/DDBJ whole genome shotgun (WGS) entry which is preliminary data.</text>
</comment>
<reference evidence="1 2" key="1">
    <citation type="submission" date="2024-09" db="EMBL/GenBank/DDBJ databases">
        <authorList>
            <person name="Sun Q."/>
            <person name="Mori K."/>
        </authorList>
    </citation>
    <scope>NUCLEOTIDE SEQUENCE [LARGE SCALE GENOMIC DNA]</scope>
    <source>
        <strain evidence="1 2">TBRC 1851</strain>
    </source>
</reference>
<accession>A0ABV6U3L1</accession>
<evidence type="ECO:0000313" key="2">
    <source>
        <dbReference type="Proteomes" id="UP001589870"/>
    </source>
</evidence>
<evidence type="ECO:0000313" key="1">
    <source>
        <dbReference type="EMBL" id="MFC0861741.1"/>
    </source>
</evidence>
<dbReference type="RefSeq" id="WP_394299965.1">
    <property type="nucleotide sequence ID" value="NZ_JBHMQT010000006.1"/>
</dbReference>
<dbReference type="SUPFAM" id="SSF56059">
    <property type="entry name" value="Glutathione synthetase ATP-binding domain-like"/>
    <property type="match status" value="1"/>
</dbReference>
<gene>
    <name evidence="1" type="ORF">ACFHYQ_05465</name>
</gene>
<dbReference type="Proteomes" id="UP001589870">
    <property type="component" value="Unassembled WGS sequence"/>
</dbReference>
<name>A0ABV6U3L1_9ACTN</name>
<proteinExistence type="predicted"/>
<organism evidence="1 2">
    <name type="scientific">Sphaerimonospora cavernae</name>
    <dbReference type="NCBI Taxonomy" id="1740611"/>
    <lineage>
        <taxon>Bacteria</taxon>
        <taxon>Bacillati</taxon>
        <taxon>Actinomycetota</taxon>
        <taxon>Actinomycetes</taxon>
        <taxon>Streptosporangiales</taxon>
        <taxon>Streptosporangiaceae</taxon>
        <taxon>Sphaerimonospora</taxon>
    </lineage>
</organism>
<protein>
    <recommendedName>
        <fullName evidence="3">Circularly permuted ATP-grasp superfamily protein</fullName>
    </recommendedName>
</protein>
<sequence>MTNHVTEKYIQECLVPGSRLLTAMQDADLPPALSASSGQRLLPRPLFLQEQEIHRFADDVIRVFELITSLPARLFGNDLRRYCAALAISERRTRLITRLGGAVPPQYGRADMYHDGTAFRLLEFNIASELGGVDRAGEIPRVLLDVAAFARFAKEHDLRYTDTGRVIADALRTAGAAVAPGREPVVALLEAPGGLAGYGAAWRAFEELMRSFGMDFHIGEIGDVRTRGDRVYLHGRPLDVVLRCYSADEILAEPDGEALAEPVFRAHEAGTVVLWTPMESNLFGNKGCLAMLSDPRTRSSFEASELAVIDRLVPWTRAIGGTFGQDGADVLEECLARREQLILKPNALYGGAGIVAGWETGEREWRQTLESVGEAGAVVQERVVPRSELVVDPETGRLEEWQAAWGLFVTPQGYAGTYARALPADESAVIGIGANEKTRTAGVFTYQD</sequence>
<evidence type="ECO:0008006" key="3">
    <source>
        <dbReference type="Google" id="ProtNLM"/>
    </source>
</evidence>
<keyword evidence="2" id="KW-1185">Reference proteome</keyword>